<gene>
    <name evidence="3" type="ORF">IAC61_06175</name>
</gene>
<protein>
    <submittedName>
        <fullName evidence="3">Uncharacterized protein</fullName>
    </submittedName>
</protein>
<dbReference type="AlphaFoldDB" id="A0A9D9GVN4"/>
<keyword evidence="2" id="KW-0472">Membrane</keyword>
<dbReference type="Proteomes" id="UP000823634">
    <property type="component" value="Unassembled WGS sequence"/>
</dbReference>
<reference evidence="3" key="1">
    <citation type="submission" date="2020-10" db="EMBL/GenBank/DDBJ databases">
        <authorList>
            <person name="Gilroy R."/>
        </authorList>
    </citation>
    <scope>NUCLEOTIDE SEQUENCE</scope>
    <source>
        <strain evidence="3">17113</strain>
    </source>
</reference>
<evidence type="ECO:0000313" key="3">
    <source>
        <dbReference type="EMBL" id="MBO8426876.1"/>
    </source>
</evidence>
<organism evidence="3 4">
    <name type="scientific">Candidatus Alloenteromonas pullistercoris</name>
    <dbReference type="NCBI Taxonomy" id="2840785"/>
    <lineage>
        <taxon>Bacteria</taxon>
        <taxon>Bacillati</taxon>
        <taxon>Bacillota</taxon>
        <taxon>Bacillota incertae sedis</taxon>
        <taxon>Candidatus Alloenteromonas</taxon>
    </lineage>
</organism>
<feature type="region of interest" description="Disordered" evidence="1">
    <location>
        <begin position="1"/>
        <end position="40"/>
    </location>
</feature>
<dbReference type="EMBL" id="JADINA010000039">
    <property type="protein sequence ID" value="MBO8426876.1"/>
    <property type="molecule type" value="Genomic_DNA"/>
</dbReference>
<feature type="region of interest" description="Disordered" evidence="1">
    <location>
        <begin position="242"/>
        <end position="266"/>
    </location>
</feature>
<keyword evidence="2" id="KW-1133">Transmembrane helix</keyword>
<proteinExistence type="predicted"/>
<evidence type="ECO:0000256" key="2">
    <source>
        <dbReference type="SAM" id="Phobius"/>
    </source>
</evidence>
<feature type="transmembrane region" description="Helical" evidence="2">
    <location>
        <begin position="50"/>
        <end position="72"/>
    </location>
</feature>
<evidence type="ECO:0000313" key="4">
    <source>
        <dbReference type="Proteomes" id="UP000823634"/>
    </source>
</evidence>
<reference evidence="3" key="2">
    <citation type="journal article" date="2021" name="PeerJ">
        <title>Extensive microbial diversity within the chicken gut microbiome revealed by metagenomics and culture.</title>
        <authorList>
            <person name="Gilroy R."/>
            <person name="Ravi A."/>
            <person name="Getino M."/>
            <person name="Pursley I."/>
            <person name="Horton D.L."/>
            <person name="Alikhan N.F."/>
            <person name="Baker D."/>
            <person name="Gharbi K."/>
            <person name="Hall N."/>
            <person name="Watson M."/>
            <person name="Adriaenssens E.M."/>
            <person name="Foster-Nyarko E."/>
            <person name="Jarju S."/>
            <person name="Secka A."/>
            <person name="Antonio M."/>
            <person name="Oren A."/>
            <person name="Chaudhuri R.R."/>
            <person name="La Ragione R."/>
            <person name="Hildebrand F."/>
            <person name="Pallen M.J."/>
        </authorList>
    </citation>
    <scope>NUCLEOTIDE SEQUENCE</scope>
    <source>
        <strain evidence="3">17113</strain>
    </source>
</reference>
<feature type="compositionally biased region" description="Basic residues" evidence="1">
    <location>
        <begin position="8"/>
        <end position="18"/>
    </location>
</feature>
<evidence type="ECO:0000256" key="1">
    <source>
        <dbReference type="SAM" id="MobiDB-lite"/>
    </source>
</evidence>
<sequence length="325" mass="36253">MAKEDKIKKPKEKKPRKQGKGESLPKIDAPGMLGQSTPEKVAKRHRRRTIAAFVASISSAVLIALSIIAFLGRVSGNFTVTIDPRDYTNRLTLSQGIDGSRTPTLLGSGIENAKPIAASEVFRYLENEVYPLPKQEAEGSHNYEVGEGEERSAYAMVYTFYLHNQTDEELPYRHSFFIESYSSPTNDALEPYEYLRIALYVNEPASFPGDEETHEKEIYGLESNYPGTGEGENDTRECVSSFTGPVDEDGNPITRYPRTDSGEESSGYCTPFIDSTGHIIDETRTILPLQTLRYTVVAWLEGFDPECRGKAPEGASMTFRMEFDA</sequence>
<keyword evidence="2" id="KW-0812">Transmembrane</keyword>
<comment type="caution">
    <text evidence="3">The sequence shown here is derived from an EMBL/GenBank/DDBJ whole genome shotgun (WGS) entry which is preliminary data.</text>
</comment>
<accession>A0A9D9GVN4</accession>
<name>A0A9D9GVN4_9FIRM</name>